<keyword evidence="2" id="KW-1185">Reference proteome</keyword>
<gene>
    <name evidence="1" type="ORF">B0H65DRAFT_221767</name>
</gene>
<evidence type="ECO:0000313" key="2">
    <source>
        <dbReference type="Proteomes" id="UP001278500"/>
    </source>
</evidence>
<proteinExistence type="predicted"/>
<organism evidence="1 2">
    <name type="scientific">Neurospora tetraspora</name>
    <dbReference type="NCBI Taxonomy" id="94610"/>
    <lineage>
        <taxon>Eukaryota</taxon>
        <taxon>Fungi</taxon>
        <taxon>Dikarya</taxon>
        <taxon>Ascomycota</taxon>
        <taxon>Pezizomycotina</taxon>
        <taxon>Sordariomycetes</taxon>
        <taxon>Sordariomycetidae</taxon>
        <taxon>Sordariales</taxon>
        <taxon>Sordariaceae</taxon>
        <taxon>Neurospora</taxon>
    </lineage>
</organism>
<protein>
    <submittedName>
        <fullName evidence="1">Uncharacterized protein</fullName>
    </submittedName>
</protein>
<sequence length="215" mass="24614">MAHGRGRQVVLCMRWAMLCKASRRGGQEDVDDFCYTYTRGLGLHTDLSSFRHAEMAEEGHRERHRKKGVLELVVVVSVWEVTRRDWDEIQAKPFCATVFVNIVQQPSLWLGVWLSLDDGRVGKRRGAHTSTACDLFTFISLLSSSIHMPIAVCRISLTLRLTRRCRTSLLDPFFVPVRLACRVVRRDACMELPCLSAFIRFTCLYASSVFSNDRQ</sequence>
<dbReference type="RefSeq" id="XP_062680311.1">
    <property type="nucleotide sequence ID" value="XM_062822059.1"/>
</dbReference>
<reference evidence="1" key="2">
    <citation type="submission" date="2023-06" db="EMBL/GenBank/DDBJ databases">
        <authorList>
            <consortium name="Lawrence Berkeley National Laboratory"/>
            <person name="Haridas S."/>
            <person name="Hensen N."/>
            <person name="Bonometti L."/>
            <person name="Westerberg I."/>
            <person name="Brannstrom I.O."/>
            <person name="Guillou S."/>
            <person name="Cros-Aarteil S."/>
            <person name="Calhoun S."/>
            <person name="Kuo A."/>
            <person name="Mondo S."/>
            <person name="Pangilinan J."/>
            <person name="Riley R."/>
            <person name="Labutti K."/>
            <person name="Andreopoulos B."/>
            <person name="Lipzen A."/>
            <person name="Chen C."/>
            <person name="Yanf M."/>
            <person name="Daum C."/>
            <person name="Ng V."/>
            <person name="Clum A."/>
            <person name="Steindorff A."/>
            <person name="Ohm R."/>
            <person name="Martin F."/>
            <person name="Silar P."/>
            <person name="Natvig D."/>
            <person name="Lalanne C."/>
            <person name="Gautier V."/>
            <person name="Ament-Velasquez S.L."/>
            <person name="Kruys A."/>
            <person name="Hutchinson M.I."/>
            <person name="Powell A.J."/>
            <person name="Barry K."/>
            <person name="Miller A.N."/>
            <person name="Grigoriev I.V."/>
            <person name="Debuchy R."/>
            <person name="Gladieux P."/>
            <person name="Thoren M.H."/>
            <person name="Johannesson H."/>
        </authorList>
    </citation>
    <scope>NUCLEOTIDE SEQUENCE</scope>
    <source>
        <strain evidence="1">CBS 560.94</strain>
    </source>
</reference>
<name>A0AAE0JCV7_9PEZI</name>
<reference evidence="1" key="1">
    <citation type="journal article" date="2023" name="Mol. Phylogenet. Evol.">
        <title>Genome-scale phylogeny and comparative genomics of the fungal order Sordariales.</title>
        <authorList>
            <person name="Hensen N."/>
            <person name="Bonometti L."/>
            <person name="Westerberg I."/>
            <person name="Brannstrom I.O."/>
            <person name="Guillou S."/>
            <person name="Cros-Aarteil S."/>
            <person name="Calhoun S."/>
            <person name="Haridas S."/>
            <person name="Kuo A."/>
            <person name="Mondo S."/>
            <person name="Pangilinan J."/>
            <person name="Riley R."/>
            <person name="LaButti K."/>
            <person name="Andreopoulos B."/>
            <person name="Lipzen A."/>
            <person name="Chen C."/>
            <person name="Yan M."/>
            <person name="Daum C."/>
            <person name="Ng V."/>
            <person name="Clum A."/>
            <person name="Steindorff A."/>
            <person name="Ohm R.A."/>
            <person name="Martin F."/>
            <person name="Silar P."/>
            <person name="Natvig D.O."/>
            <person name="Lalanne C."/>
            <person name="Gautier V."/>
            <person name="Ament-Velasquez S.L."/>
            <person name="Kruys A."/>
            <person name="Hutchinson M.I."/>
            <person name="Powell A.J."/>
            <person name="Barry K."/>
            <person name="Miller A.N."/>
            <person name="Grigoriev I.V."/>
            <person name="Debuchy R."/>
            <person name="Gladieux P."/>
            <person name="Hiltunen Thoren M."/>
            <person name="Johannesson H."/>
        </authorList>
    </citation>
    <scope>NUCLEOTIDE SEQUENCE</scope>
    <source>
        <strain evidence="1">CBS 560.94</strain>
    </source>
</reference>
<accession>A0AAE0JCV7</accession>
<comment type="caution">
    <text evidence="1">The sequence shown here is derived from an EMBL/GenBank/DDBJ whole genome shotgun (WGS) entry which is preliminary data.</text>
</comment>
<evidence type="ECO:0000313" key="1">
    <source>
        <dbReference type="EMBL" id="KAK3342518.1"/>
    </source>
</evidence>
<dbReference type="EMBL" id="JAUEPP010000005">
    <property type="protein sequence ID" value="KAK3342518.1"/>
    <property type="molecule type" value="Genomic_DNA"/>
</dbReference>
<dbReference type="AlphaFoldDB" id="A0AAE0JCV7"/>
<dbReference type="Proteomes" id="UP001278500">
    <property type="component" value="Unassembled WGS sequence"/>
</dbReference>
<dbReference type="GeneID" id="87859213"/>